<evidence type="ECO:0000313" key="7">
    <source>
        <dbReference type="EMBL" id="GGA39464.1"/>
    </source>
</evidence>
<dbReference type="CDD" id="cd03257">
    <property type="entry name" value="ABC_NikE_OppD_transporters"/>
    <property type="match status" value="2"/>
</dbReference>
<dbReference type="Proteomes" id="UP000596977">
    <property type="component" value="Unassembled WGS sequence"/>
</dbReference>
<evidence type="ECO:0000256" key="2">
    <source>
        <dbReference type="ARBA" id="ARBA00005417"/>
    </source>
</evidence>
<protein>
    <submittedName>
        <fullName evidence="7">ABC transporter ATP-binding protein</fullName>
    </submittedName>
</protein>
<sequence>MSEPVLSVKDLSVVFHLRRGDFTAVNKISFDIMPGEVLGVVGESGAGKSMTGTAIMGLVDRPGEVSSTSITLNGDRIDGLDEESLRKIRGRRIGMVMQDPLTSLNPLFTVGEQLIETIRRHLPLNEKQARARAIELLADAGIPKPEDRIDAYPHQFSGGMRQRVVISLALAAEPELVIADEPTSALDVSVQAQIIKVLKRLCAERGVAVMLITHDMGVIAEAADRMIVMNKGEIVETGTVGDIIHRPKEPYTIKLIDAIPSIKEQNPRYAAAVARGDEGDAAVTDAPLVRAENLSMVFDLSPSLFSRLTGRNRKIVNAVNDVSFQIERGKTYGLVGESGSGKSTCARMMVGLLRPTDGNVLLEGTDIWNDKDAAAKRRSKIQMIFQDPYASLNPRWRVGDIIAEPMRQLGIARNNKEITEKVAYLLDRVRLDPVVMRKYPHEFSGGQRQRIAIARALSSEPEFIICDEPTSALDVSVQAQVLELMSQLQDEFGLTYLLISHNLAVVRQMADAVGVLHNGVLVESGPVEEIFSAPKADYTRMLLDAVPDIAKVA</sequence>
<comment type="caution">
    <text evidence="7">The sequence shown here is derived from an EMBL/GenBank/DDBJ whole genome shotgun (WGS) entry which is preliminary data.</text>
</comment>
<dbReference type="PANTHER" id="PTHR43776:SF7">
    <property type="entry name" value="D,D-DIPEPTIDE TRANSPORT ATP-BINDING PROTEIN DDPF-RELATED"/>
    <property type="match status" value="1"/>
</dbReference>
<dbReference type="SMART" id="SM00382">
    <property type="entry name" value="AAA"/>
    <property type="match status" value="2"/>
</dbReference>
<feature type="domain" description="ABC transporter" evidence="6">
    <location>
        <begin position="8"/>
        <end position="256"/>
    </location>
</feature>
<dbReference type="GO" id="GO:0005886">
    <property type="term" value="C:plasma membrane"/>
    <property type="evidence" value="ECO:0007669"/>
    <property type="project" value="UniProtKB-SubCell"/>
</dbReference>
<dbReference type="NCBIfam" id="NF007739">
    <property type="entry name" value="PRK10419.1"/>
    <property type="match status" value="2"/>
</dbReference>
<evidence type="ECO:0000259" key="6">
    <source>
        <dbReference type="PROSITE" id="PS50893"/>
    </source>
</evidence>
<keyword evidence="3" id="KW-0813">Transport</keyword>
<dbReference type="InterPro" id="IPR050319">
    <property type="entry name" value="ABC_transp_ATP-bind"/>
</dbReference>
<dbReference type="EMBL" id="BMKB01000001">
    <property type="protein sequence ID" value="GGA39464.1"/>
    <property type="molecule type" value="Genomic_DNA"/>
</dbReference>
<keyword evidence="5 7" id="KW-0067">ATP-binding</keyword>
<dbReference type="InterPro" id="IPR003593">
    <property type="entry name" value="AAA+_ATPase"/>
</dbReference>
<evidence type="ECO:0000256" key="1">
    <source>
        <dbReference type="ARBA" id="ARBA00004417"/>
    </source>
</evidence>
<dbReference type="Pfam" id="PF08352">
    <property type="entry name" value="oligo_HPY"/>
    <property type="match status" value="2"/>
</dbReference>
<evidence type="ECO:0000256" key="5">
    <source>
        <dbReference type="ARBA" id="ARBA00022840"/>
    </source>
</evidence>
<name>A0A916VV92_9HYPH</name>
<dbReference type="GO" id="GO:0016887">
    <property type="term" value="F:ATP hydrolysis activity"/>
    <property type="evidence" value="ECO:0007669"/>
    <property type="project" value="InterPro"/>
</dbReference>
<evidence type="ECO:0000256" key="4">
    <source>
        <dbReference type="ARBA" id="ARBA00022741"/>
    </source>
</evidence>
<dbReference type="SUPFAM" id="SSF52540">
    <property type="entry name" value="P-loop containing nucleoside triphosphate hydrolases"/>
    <property type="match status" value="2"/>
</dbReference>
<reference evidence="7 8" key="1">
    <citation type="journal article" date="2014" name="Int. J. Syst. Evol. Microbiol.">
        <title>Complete genome sequence of Corynebacterium casei LMG S-19264T (=DSM 44701T), isolated from a smear-ripened cheese.</title>
        <authorList>
            <consortium name="US DOE Joint Genome Institute (JGI-PGF)"/>
            <person name="Walter F."/>
            <person name="Albersmeier A."/>
            <person name="Kalinowski J."/>
            <person name="Ruckert C."/>
        </authorList>
    </citation>
    <scope>NUCLEOTIDE SEQUENCE [LARGE SCALE GENOMIC DNA]</scope>
    <source>
        <strain evidence="7 8">CGMCC 1.15896</strain>
    </source>
</reference>
<dbReference type="GO" id="GO:0015833">
    <property type="term" value="P:peptide transport"/>
    <property type="evidence" value="ECO:0007669"/>
    <property type="project" value="InterPro"/>
</dbReference>
<dbReference type="InterPro" id="IPR013563">
    <property type="entry name" value="Oligopep_ABC_C"/>
</dbReference>
<dbReference type="OrthoDB" id="9802264at2"/>
<feature type="domain" description="ABC transporter" evidence="6">
    <location>
        <begin position="289"/>
        <end position="543"/>
    </location>
</feature>
<dbReference type="GO" id="GO:0005524">
    <property type="term" value="F:ATP binding"/>
    <property type="evidence" value="ECO:0007669"/>
    <property type="project" value="UniProtKB-KW"/>
</dbReference>
<dbReference type="NCBIfam" id="NF008453">
    <property type="entry name" value="PRK11308.1"/>
    <property type="match status" value="2"/>
</dbReference>
<keyword evidence="8" id="KW-1185">Reference proteome</keyword>
<dbReference type="GO" id="GO:0055085">
    <property type="term" value="P:transmembrane transport"/>
    <property type="evidence" value="ECO:0007669"/>
    <property type="project" value="UniProtKB-ARBA"/>
</dbReference>
<dbReference type="PROSITE" id="PS50893">
    <property type="entry name" value="ABC_TRANSPORTER_2"/>
    <property type="match status" value="2"/>
</dbReference>
<comment type="similarity">
    <text evidence="2">Belongs to the ABC transporter superfamily.</text>
</comment>
<dbReference type="InterPro" id="IPR003439">
    <property type="entry name" value="ABC_transporter-like_ATP-bd"/>
</dbReference>
<dbReference type="Pfam" id="PF00005">
    <property type="entry name" value="ABC_tran"/>
    <property type="match status" value="2"/>
</dbReference>
<dbReference type="AlphaFoldDB" id="A0A916VV92"/>
<dbReference type="PROSITE" id="PS00211">
    <property type="entry name" value="ABC_TRANSPORTER_1"/>
    <property type="match status" value="2"/>
</dbReference>
<proteinExistence type="inferred from homology"/>
<dbReference type="FunFam" id="3.40.50.300:FF:000016">
    <property type="entry name" value="Oligopeptide ABC transporter ATP-binding component"/>
    <property type="match status" value="1"/>
</dbReference>
<dbReference type="RefSeq" id="WP_127073358.1">
    <property type="nucleotide sequence ID" value="NZ_BMKB01000001.1"/>
</dbReference>
<dbReference type="InterPro" id="IPR017871">
    <property type="entry name" value="ABC_transporter-like_CS"/>
</dbReference>
<dbReference type="InterPro" id="IPR027417">
    <property type="entry name" value="P-loop_NTPase"/>
</dbReference>
<comment type="subcellular location">
    <subcellularLocation>
        <location evidence="1">Cell inner membrane</location>
        <topology evidence="1">Peripheral membrane protein</topology>
    </subcellularLocation>
</comment>
<keyword evidence="4" id="KW-0547">Nucleotide-binding</keyword>
<accession>A0A916VV92</accession>
<gene>
    <name evidence="7" type="ORF">GCM10011499_06160</name>
</gene>
<evidence type="ECO:0000256" key="3">
    <source>
        <dbReference type="ARBA" id="ARBA00022448"/>
    </source>
</evidence>
<organism evidence="7 8">
    <name type="scientific">Pelagibacterium lentulum</name>
    <dbReference type="NCBI Taxonomy" id="2029865"/>
    <lineage>
        <taxon>Bacteria</taxon>
        <taxon>Pseudomonadati</taxon>
        <taxon>Pseudomonadota</taxon>
        <taxon>Alphaproteobacteria</taxon>
        <taxon>Hyphomicrobiales</taxon>
        <taxon>Devosiaceae</taxon>
        <taxon>Pelagibacterium</taxon>
    </lineage>
</organism>
<dbReference type="PANTHER" id="PTHR43776">
    <property type="entry name" value="TRANSPORT ATP-BINDING PROTEIN"/>
    <property type="match status" value="1"/>
</dbReference>
<dbReference type="Gene3D" id="3.40.50.300">
    <property type="entry name" value="P-loop containing nucleotide triphosphate hydrolases"/>
    <property type="match status" value="2"/>
</dbReference>
<evidence type="ECO:0000313" key="8">
    <source>
        <dbReference type="Proteomes" id="UP000596977"/>
    </source>
</evidence>